<proteinExistence type="predicted"/>
<sequence>MALRAAVFDLVGVLTQPSVTSFWDRAEEELALPRGFLSKAFLKGGPDGPSTRVMKGEITFSQWVPFMEEDCRKCSKDSGICLPENFSIKQIFEKVLSARKINYPMLQAAVTLKQKGFTTCILTNNWLDDSAERGSMAQVLCELKPHFDFLIESSQIGMVKPDPQIYKFVLDTLKTSPSEVVFLDNFETNLQPAREMGMVTIFVRDIDAALKELEKVTGVQLLQTAVPQPISCDPSTVTHGYVPIKPGVRLHFVELGSGPVVCLCHGFPESWFSWRYQIPALAQAGFRVLAVDMKGYGESSAPPEIEEYSLEVLSKDMITFLDKLGIAQAVFIGHDWGGMLVWTIALFHPERVRAVASLNTPFMPSNPKVSSMEIIKANPAFNYQLYFQEPGVAEAELEKNLSRTFKSFFRSSDETFITVSRVCEMGGLLVNTPEEPTLSKMVTEEDIQFYVQEFKKSGFRGPLNWYRNMDTNWEWGCKGSGRKILIPALMVTAEKDFVLTPELSKHMEDWVHGYKGVKFQNWARTYGCCPEMYFQPTSVEEVKEVLALARQQNKRVKVVGGGHSPSDIACTDGFMIHMGKMNRILKVDTEKKQVTMEAGILLADLNHQLDKHGLALSNLGAVSDVTAGGVIGSGTHNTGIKHGILATQVVALTLLTADGTILECSESSNAEVFQAARVHLGCLGVILTVTLQCVPQFHLQETTFPSTLKEVLDNLDSHLKKSEYFRFLWFPHSENVSVIYQDHTNKVAMGIFPISPHCPAPRAPNTYYHPDDR</sequence>
<organism evidence="1 2">
    <name type="scientific">Ovis ammon polii x Ovis aries</name>
    <dbReference type="NCBI Taxonomy" id="2918886"/>
    <lineage>
        <taxon>Eukaryota</taxon>
        <taxon>Metazoa</taxon>
        <taxon>Chordata</taxon>
        <taxon>Craniata</taxon>
        <taxon>Vertebrata</taxon>
        <taxon>Euteleostomi</taxon>
        <taxon>Mammalia</taxon>
        <taxon>Eutheria</taxon>
        <taxon>Laurasiatheria</taxon>
        <taxon>Artiodactyla</taxon>
        <taxon>Ruminantia</taxon>
        <taxon>Pecora</taxon>
        <taxon>Bovidae</taxon>
        <taxon>Caprinae</taxon>
        <taxon>Ovis</taxon>
    </lineage>
</organism>
<comment type="caution">
    <text evidence="1">The sequence shown here is derived from an EMBL/GenBank/DDBJ whole genome shotgun (WGS) entry which is preliminary data.</text>
</comment>
<dbReference type="EMBL" id="CM043027">
    <property type="protein sequence ID" value="KAI4589142.1"/>
    <property type="molecule type" value="Genomic_DNA"/>
</dbReference>
<protein>
    <submittedName>
        <fullName evidence="1">Uncharacterized protein</fullName>
    </submittedName>
</protein>
<gene>
    <name evidence="1" type="ORF">MJG53_003550</name>
</gene>
<reference evidence="1" key="1">
    <citation type="submission" date="2022-03" db="EMBL/GenBank/DDBJ databases">
        <title>Genomic analyses of argali, domestic sheep and their hybrids provide insights into chromosomal evolution, heterosis and genetic basis of agronomic traits.</title>
        <authorList>
            <person name="Li M."/>
        </authorList>
    </citation>
    <scope>NUCLEOTIDE SEQUENCE</scope>
    <source>
        <strain evidence="1">F1 hybrid</strain>
    </source>
</reference>
<evidence type="ECO:0000313" key="1">
    <source>
        <dbReference type="EMBL" id="KAI4589142.1"/>
    </source>
</evidence>
<accession>A0ACB9VGV6</accession>
<evidence type="ECO:0000313" key="2">
    <source>
        <dbReference type="Proteomes" id="UP001057279"/>
    </source>
</evidence>
<keyword evidence="2" id="KW-1185">Reference proteome</keyword>
<name>A0ACB9VGV6_9CETA</name>
<dbReference type="Proteomes" id="UP001057279">
    <property type="component" value="Linkage Group LG02"/>
</dbReference>